<dbReference type="PANTHER" id="PTHR10434:SF11">
    <property type="entry name" value="1-ACYL-SN-GLYCEROL-3-PHOSPHATE ACYLTRANSFERASE"/>
    <property type="match status" value="1"/>
</dbReference>
<dbReference type="SUPFAM" id="SSF69593">
    <property type="entry name" value="Glycerol-3-phosphate (1)-acyltransferase"/>
    <property type="match status" value="1"/>
</dbReference>
<gene>
    <name evidence="4" type="ORF">CVV64_04345</name>
</gene>
<evidence type="ECO:0000256" key="2">
    <source>
        <dbReference type="ARBA" id="ARBA00023315"/>
    </source>
</evidence>
<dbReference type="Pfam" id="PF01553">
    <property type="entry name" value="Acyltransferase"/>
    <property type="match status" value="1"/>
</dbReference>
<comment type="caution">
    <text evidence="4">The sequence shown here is derived from an EMBL/GenBank/DDBJ whole genome shotgun (WGS) entry which is preliminary data.</text>
</comment>
<dbReference type="AlphaFoldDB" id="A0A2N1PRP7"/>
<feature type="domain" description="Phospholipid/glycerol acyltransferase" evidence="3">
    <location>
        <begin position="74"/>
        <end position="207"/>
    </location>
</feature>
<reference evidence="4 5" key="1">
    <citation type="journal article" date="2017" name="ISME J.">
        <title>Potential for microbial H2 and metal transformations associated with novel bacteria and archaea in deep terrestrial subsurface sediments.</title>
        <authorList>
            <person name="Hernsdorf A.W."/>
            <person name="Amano Y."/>
            <person name="Miyakawa K."/>
            <person name="Ise K."/>
            <person name="Suzuki Y."/>
            <person name="Anantharaman K."/>
            <person name="Probst A."/>
            <person name="Burstein D."/>
            <person name="Thomas B.C."/>
            <person name="Banfield J.F."/>
        </authorList>
    </citation>
    <scope>NUCLEOTIDE SEQUENCE [LARGE SCALE GENOMIC DNA]</scope>
    <source>
        <strain evidence="4">HGW-Wallbacteria-1</strain>
    </source>
</reference>
<protein>
    <recommendedName>
        <fullName evidence="3">Phospholipid/glycerol acyltransferase domain-containing protein</fullName>
    </recommendedName>
</protein>
<keyword evidence="2" id="KW-0012">Acyltransferase</keyword>
<evidence type="ECO:0000313" key="4">
    <source>
        <dbReference type="EMBL" id="PKK91007.1"/>
    </source>
</evidence>
<dbReference type="CDD" id="cd07989">
    <property type="entry name" value="LPLAT_AGPAT-like"/>
    <property type="match status" value="1"/>
</dbReference>
<dbReference type="PANTHER" id="PTHR10434">
    <property type="entry name" value="1-ACYL-SN-GLYCEROL-3-PHOSPHATE ACYLTRANSFERASE"/>
    <property type="match status" value="1"/>
</dbReference>
<dbReference type="EMBL" id="PGXC01000003">
    <property type="protein sequence ID" value="PKK91007.1"/>
    <property type="molecule type" value="Genomic_DNA"/>
</dbReference>
<evidence type="ECO:0000313" key="5">
    <source>
        <dbReference type="Proteomes" id="UP000233256"/>
    </source>
</evidence>
<proteinExistence type="predicted"/>
<dbReference type="SMART" id="SM00563">
    <property type="entry name" value="PlsC"/>
    <property type="match status" value="1"/>
</dbReference>
<sequence length="261" mass="30085">MASTDLLKVSIFNSLSGEEMETNKSEKKTDEMEVTYTPWFYRFVQRFLRRIAFPFWFRSYSVKIQQTIPEDEPVAVFFNHVSNWDPGVIGALVPRRLNYPAKKELFDEANLFKKIVAKVLYGIGTMPFDRENPVNSREVLKYILQLLNNGEGLAFAPEGTRNEDYFRTGEMLPFKMGFLKIILSASAKSVKRGGKPIKCFPSFINYHPNAGYGSRLMFNVGREIPTDQYVELTLRGKKEQAAELLAQRIRAQMELLKVRPC</sequence>
<accession>A0A2N1PRP7</accession>
<dbReference type="GO" id="GO:0006654">
    <property type="term" value="P:phosphatidic acid biosynthetic process"/>
    <property type="evidence" value="ECO:0007669"/>
    <property type="project" value="TreeGrafter"/>
</dbReference>
<name>A0A2N1PRP7_9BACT</name>
<evidence type="ECO:0000259" key="3">
    <source>
        <dbReference type="SMART" id="SM00563"/>
    </source>
</evidence>
<organism evidence="4 5">
    <name type="scientific">Candidatus Wallbacteria bacterium HGW-Wallbacteria-1</name>
    <dbReference type="NCBI Taxonomy" id="2013854"/>
    <lineage>
        <taxon>Bacteria</taxon>
        <taxon>Candidatus Walliibacteriota</taxon>
    </lineage>
</organism>
<dbReference type="Proteomes" id="UP000233256">
    <property type="component" value="Unassembled WGS sequence"/>
</dbReference>
<evidence type="ECO:0000256" key="1">
    <source>
        <dbReference type="ARBA" id="ARBA00022679"/>
    </source>
</evidence>
<dbReference type="InterPro" id="IPR002123">
    <property type="entry name" value="Plipid/glycerol_acylTrfase"/>
</dbReference>
<dbReference type="GO" id="GO:0003841">
    <property type="term" value="F:1-acylglycerol-3-phosphate O-acyltransferase activity"/>
    <property type="evidence" value="ECO:0007669"/>
    <property type="project" value="TreeGrafter"/>
</dbReference>
<keyword evidence="1" id="KW-0808">Transferase</keyword>